<reference evidence="2 3" key="1">
    <citation type="submission" date="2019-03" db="EMBL/GenBank/DDBJ databases">
        <title>Metabolic potential of uncultured bacteria and archaea associated with petroleum seepage in deep-sea sediments.</title>
        <authorList>
            <person name="Dong X."/>
            <person name="Hubert C."/>
        </authorList>
    </citation>
    <scope>NUCLEOTIDE SEQUENCE [LARGE SCALE GENOMIC DNA]</scope>
    <source>
        <strain evidence="2">E44_bin18</strain>
    </source>
</reference>
<evidence type="ECO:0000259" key="1">
    <source>
        <dbReference type="PROSITE" id="PS51733"/>
    </source>
</evidence>
<dbReference type="InterPro" id="IPR050237">
    <property type="entry name" value="ATP-dep_AMP-bd_enzyme"/>
</dbReference>
<name>A0A523UVE0_UNCT6</name>
<dbReference type="Gene3D" id="3.30.930.10">
    <property type="entry name" value="Bira Bifunctional Protein, Domain 2"/>
    <property type="match status" value="1"/>
</dbReference>
<dbReference type="PANTHER" id="PTHR43767">
    <property type="entry name" value="LONG-CHAIN-FATTY-ACID--COA LIGASE"/>
    <property type="match status" value="1"/>
</dbReference>
<dbReference type="Pfam" id="PF00501">
    <property type="entry name" value="AMP-binding"/>
    <property type="match status" value="1"/>
</dbReference>
<proteinExistence type="predicted"/>
<dbReference type="InterPro" id="IPR045864">
    <property type="entry name" value="aa-tRNA-synth_II/BPL/LPL"/>
</dbReference>
<dbReference type="InterPro" id="IPR000873">
    <property type="entry name" value="AMP-dep_synth/lig_dom"/>
</dbReference>
<organism evidence="2 3">
    <name type="scientific">candidate division TA06 bacterium</name>
    <dbReference type="NCBI Taxonomy" id="2250710"/>
    <lineage>
        <taxon>Bacteria</taxon>
        <taxon>Bacteria division TA06</taxon>
    </lineage>
</organism>
<dbReference type="SUPFAM" id="SSF55681">
    <property type="entry name" value="Class II aaRS and biotin synthetases"/>
    <property type="match status" value="1"/>
</dbReference>
<dbReference type="InterPro" id="IPR004143">
    <property type="entry name" value="BPL_LPL_catalytic"/>
</dbReference>
<comment type="caution">
    <text evidence="2">The sequence shown here is derived from an EMBL/GenBank/DDBJ whole genome shotgun (WGS) entry which is preliminary data.</text>
</comment>
<sequence length="302" mass="34319">MKRSHTKVSEGILQSILENTIKRFGKRVALIFDEKEITYRKLDKESNRLANGLKSLGITQGAKVGIMLPNIPEFVYAFFAIQKLGAIAVPINTLYKAGEILHVLRDSGAETVVTLSNYVPAIQEILHETNLKHIISVGEHDLVFADPCCKLVHLVLDKCNFEDADEIYQKMGHILMQIVRELGVANAWYKHRGSVRVDGKRLGGIVVQETENDYVVTLNLFIDRLDIDDFLEVIWVPAEIRDRIIEPITSIKEETGKTVTHEEFHEVVLSTLGTVLKRDLSHGKFTRDESFAYQRRKNLARK</sequence>
<dbReference type="Gene3D" id="3.40.50.980">
    <property type="match status" value="1"/>
</dbReference>
<dbReference type="Pfam" id="PF21948">
    <property type="entry name" value="LplA-B_cat"/>
    <property type="match status" value="1"/>
</dbReference>
<feature type="domain" description="BPL/LPL catalytic" evidence="1">
    <location>
        <begin position="98"/>
        <end position="280"/>
    </location>
</feature>
<evidence type="ECO:0000313" key="3">
    <source>
        <dbReference type="Proteomes" id="UP000315525"/>
    </source>
</evidence>
<dbReference type="Proteomes" id="UP000315525">
    <property type="component" value="Unassembled WGS sequence"/>
</dbReference>
<evidence type="ECO:0000313" key="2">
    <source>
        <dbReference type="EMBL" id="TET46514.1"/>
    </source>
</evidence>
<dbReference type="PROSITE" id="PS51733">
    <property type="entry name" value="BPL_LPL_CATALYTIC"/>
    <property type="match status" value="1"/>
</dbReference>
<protein>
    <submittedName>
        <fullName evidence="2">Acyl-CoA synthetase</fullName>
    </submittedName>
</protein>
<dbReference type="EMBL" id="SOJN01000049">
    <property type="protein sequence ID" value="TET46514.1"/>
    <property type="molecule type" value="Genomic_DNA"/>
</dbReference>
<dbReference type="PANTHER" id="PTHR43767:SF1">
    <property type="entry name" value="NONRIBOSOMAL PEPTIDE SYNTHASE PES1 (EUROFUNG)-RELATED"/>
    <property type="match status" value="1"/>
</dbReference>
<dbReference type="SUPFAM" id="SSF56801">
    <property type="entry name" value="Acetyl-CoA synthetase-like"/>
    <property type="match status" value="1"/>
</dbReference>
<dbReference type="AlphaFoldDB" id="A0A523UVE0"/>
<gene>
    <name evidence="2" type="ORF">E3J62_03925</name>
</gene>
<accession>A0A523UVE0</accession>